<dbReference type="PANTHER" id="PTHR28026">
    <property type="entry name" value="DUF962 DOMAIN PROTEIN (AFU_ORTHOLOGUE AFUA_8G05310)"/>
    <property type="match status" value="1"/>
</dbReference>
<dbReference type="GO" id="GO:0016020">
    <property type="term" value="C:membrane"/>
    <property type="evidence" value="ECO:0007669"/>
    <property type="project" value="GOC"/>
</dbReference>
<accession>A0A2T9Y6B9</accession>
<evidence type="ECO:0000313" key="3">
    <source>
        <dbReference type="Proteomes" id="UP000245699"/>
    </source>
</evidence>
<keyword evidence="3" id="KW-1185">Reference proteome</keyword>
<dbReference type="InterPro" id="IPR009305">
    <property type="entry name" value="Mpo1-like"/>
</dbReference>
<evidence type="ECO:0000313" key="2">
    <source>
        <dbReference type="EMBL" id="PVU87873.1"/>
    </source>
</evidence>
<feature type="transmembrane region" description="Helical" evidence="1">
    <location>
        <begin position="114"/>
        <end position="134"/>
    </location>
</feature>
<comment type="caution">
    <text evidence="2">The sequence shown here is derived from an EMBL/GenBank/DDBJ whole genome shotgun (WGS) entry which is preliminary data.</text>
</comment>
<keyword evidence="1" id="KW-1133">Transmembrane helix</keyword>
<keyword evidence="1" id="KW-0812">Transmembrane</keyword>
<feature type="transmembrane region" description="Helical" evidence="1">
    <location>
        <begin position="20"/>
        <end position="41"/>
    </location>
</feature>
<dbReference type="EMBL" id="MBFT01000680">
    <property type="protein sequence ID" value="PVU87873.1"/>
    <property type="molecule type" value="Genomic_DNA"/>
</dbReference>
<organism evidence="2 3">
    <name type="scientific">Furculomyces boomerangus</name>
    <dbReference type="NCBI Taxonomy" id="61424"/>
    <lineage>
        <taxon>Eukaryota</taxon>
        <taxon>Fungi</taxon>
        <taxon>Fungi incertae sedis</taxon>
        <taxon>Zoopagomycota</taxon>
        <taxon>Kickxellomycotina</taxon>
        <taxon>Harpellomycetes</taxon>
        <taxon>Harpellales</taxon>
        <taxon>Harpellaceae</taxon>
        <taxon>Furculomyces</taxon>
    </lineage>
</organism>
<keyword evidence="1" id="KW-0472">Membrane</keyword>
<dbReference type="PANTHER" id="PTHR28026:SF9">
    <property type="entry name" value="2-HYDROXY-PALMITIC ACID DIOXYGENASE MPO1"/>
    <property type="match status" value="1"/>
</dbReference>
<dbReference type="AlphaFoldDB" id="A0A2T9Y6B9"/>
<dbReference type="GO" id="GO:0005783">
    <property type="term" value="C:endoplasmic reticulum"/>
    <property type="evidence" value="ECO:0007669"/>
    <property type="project" value="TreeGrafter"/>
</dbReference>
<evidence type="ECO:0000256" key="1">
    <source>
        <dbReference type="SAM" id="Phobius"/>
    </source>
</evidence>
<feature type="transmembrane region" description="Helical" evidence="1">
    <location>
        <begin position="53"/>
        <end position="80"/>
    </location>
</feature>
<dbReference type="Pfam" id="PF06127">
    <property type="entry name" value="Mpo1-like"/>
    <property type="match status" value="1"/>
</dbReference>
<reference evidence="2 3" key="1">
    <citation type="journal article" date="2018" name="MBio">
        <title>Comparative Genomics Reveals the Core Gene Toolbox for the Fungus-Insect Symbiosis.</title>
        <authorList>
            <person name="Wang Y."/>
            <person name="Stata M."/>
            <person name="Wang W."/>
            <person name="Stajich J.E."/>
            <person name="White M.M."/>
            <person name="Moncalvo J.M."/>
        </authorList>
    </citation>
    <scope>NUCLEOTIDE SEQUENCE [LARGE SCALE GENOMIC DNA]</scope>
    <source>
        <strain evidence="2 3">AUS-77-4</strain>
    </source>
</reference>
<feature type="transmembrane region" description="Helical" evidence="1">
    <location>
        <begin position="86"/>
        <end position="107"/>
    </location>
</feature>
<proteinExistence type="predicted"/>
<dbReference type="OrthoDB" id="2124888at2759"/>
<gene>
    <name evidence="2" type="ORF">BB559_005853</name>
</gene>
<protein>
    <submittedName>
        <fullName evidence="2">Uncharacterized protein</fullName>
    </submittedName>
</protein>
<dbReference type="GO" id="GO:0046521">
    <property type="term" value="P:sphingoid catabolic process"/>
    <property type="evidence" value="ECO:0007669"/>
    <property type="project" value="TreeGrafter"/>
</dbReference>
<dbReference type="Proteomes" id="UP000245699">
    <property type="component" value="Unassembled WGS sequence"/>
</dbReference>
<feature type="transmembrane region" description="Helical" evidence="1">
    <location>
        <begin position="146"/>
        <end position="163"/>
    </location>
</feature>
<sequence length="197" mass="22454">MSVFDLKTQYVKYGEYHSNPINVISHQIFVPSIMWSTLGFLSLTGPYMDVPSFLLPLFGPSLLSVEMNLATILCLTYIVYYLSLDFVAALIYTPLMLLMLSTSFFVMNNAQNPLTIMTVVFVVSWAVQVAGHFVFEKRAPALLDNLLQAFAMAPFFVFLEILFKFGYRPEFHKEVNALIADKVRIFHESKATPKKKE</sequence>
<name>A0A2T9Y6B9_9FUNG</name>